<feature type="transmembrane region" description="Helical" evidence="1">
    <location>
        <begin position="128"/>
        <end position="151"/>
    </location>
</feature>
<organism evidence="2 3">
    <name type="scientific">Burkholderia cepacia GG4</name>
    <dbReference type="NCBI Taxonomy" id="1009846"/>
    <lineage>
        <taxon>Bacteria</taxon>
        <taxon>Pseudomonadati</taxon>
        <taxon>Pseudomonadota</taxon>
        <taxon>Betaproteobacteria</taxon>
        <taxon>Burkholderiales</taxon>
        <taxon>Burkholderiaceae</taxon>
        <taxon>Burkholderia</taxon>
        <taxon>Burkholderia cepacia complex</taxon>
    </lineage>
</organism>
<name>A0A9W3K637_BURCE</name>
<accession>A0A9W3K637</accession>
<keyword evidence="1" id="KW-1133">Transmembrane helix</keyword>
<sequence>MSSHTTVIESTIDRIDTNLVRIAVDNKKVPIYRVTMQDACYFLCADDIDADAFKQVDLLKPGMAVRACVFDDHGRRRIAWIASNDVTIQPYDALAQKERNLSLLTWASCVFVLSLLIGSAAFKSGWALALALTVFVSIISMLGTLLSIAGLSELVFRPQRREAQEKWQCQPPRLTYERSNV</sequence>
<evidence type="ECO:0000313" key="2">
    <source>
        <dbReference type="EMBL" id="AFQ51388.1"/>
    </source>
</evidence>
<keyword evidence="1" id="KW-0812">Transmembrane</keyword>
<dbReference type="RefSeq" id="WP_014900145.1">
    <property type="nucleotide sequence ID" value="NC_018514.1"/>
</dbReference>
<feature type="transmembrane region" description="Helical" evidence="1">
    <location>
        <begin position="103"/>
        <end position="122"/>
    </location>
</feature>
<protein>
    <recommendedName>
        <fullName evidence="4">Transmembrane protein</fullName>
    </recommendedName>
</protein>
<keyword evidence="1" id="KW-0472">Membrane</keyword>
<evidence type="ECO:0000256" key="1">
    <source>
        <dbReference type="SAM" id="Phobius"/>
    </source>
</evidence>
<dbReference type="EMBL" id="CP003775">
    <property type="protein sequence ID" value="AFQ51388.1"/>
    <property type="molecule type" value="Genomic_DNA"/>
</dbReference>
<evidence type="ECO:0008006" key="4">
    <source>
        <dbReference type="Google" id="ProtNLM"/>
    </source>
</evidence>
<gene>
    <name evidence="2" type="ORF">GEM_5001</name>
</gene>
<dbReference type="Proteomes" id="UP000032866">
    <property type="component" value="Chromosome 2"/>
</dbReference>
<dbReference type="AlphaFoldDB" id="A0A9W3K637"/>
<dbReference type="KEGG" id="bct:GEM_5001"/>
<proteinExistence type="predicted"/>
<evidence type="ECO:0000313" key="3">
    <source>
        <dbReference type="Proteomes" id="UP000032866"/>
    </source>
</evidence>
<reference evidence="2 3" key="1">
    <citation type="journal article" date="2012" name="J. Bacteriol.">
        <title>Complete Genome Sequence of Burkholderia sp. Strain GG4, a Betaproteobacterium That Reduces 3-Oxo-N-Acylhomoserine Lactones and Produces Different N-Acylhomoserine Lactones.</title>
        <authorList>
            <person name="Hong K.W."/>
            <person name="Koh C.L."/>
            <person name="Sam C.K."/>
            <person name="Yin W.F."/>
            <person name="Chan K.G."/>
        </authorList>
    </citation>
    <scope>NUCLEOTIDE SEQUENCE [LARGE SCALE GENOMIC DNA]</scope>
    <source>
        <strain evidence="2 3">GG4</strain>
    </source>
</reference>